<evidence type="ECO:0000313" key="13">
    <source>
        <dbReference type="Proteomes" id="UP000677054"/>
    </source>
</evidence>
<evidence type="ECO:0000256" key="8">
    <source>
        <dbReference type="ARBA" id="ARBA00037847"/>
    </source>
</evidence>
<evidence type="ECO:0000256" key="10">
    <source>
        <dbReference type="SAM" id="Phobius"/>
    </source>
</evidence>
<evidence type="ECO:0000256" key="4">
    <source>
        <dbReference type="ARBA" id="ARBA00022692"/>
    </source>
</evidence>
<feature type="transmembrane region" description="Helical" evidence="10">
    <location>
        <begin position="124"/>
        <end position="145"/>
    </location>
</feature>
<evidence type="ECO:0000256" key="3">
    <source>
        <dbReference type="ARBA" id="ARBA00022473"/>
    </source>
</evidence>
<organism evidence="12">
    <name type="scientific">Darwinula stevensoni</name>
    <dbReference type="NCBI Taxonomy" id="69355"/>
    <lineage>
        <taxon>Eukaryota</taxon>
        <taxon>Metazoa</taxon>
        <taxon>Ecdysozoa</taxon>
        <taxon>Arthropoda</taxon>
        <taxon>Crustacea</taxon>
        <taxon>Oligostraca</taxon>
        <taxon>Ostracoda</taxon>
        <taxon>Podocopa</taxon>
        <taxon>Podocopida</taxon>
        <taxon>Darwinulocopina</taxon>
        <taxon>Darwinuloidea</taxon>
        <taxon>Darwinulidae</taxon>
        <taxon>Darwinula</taxon>
    </lineage>
</organism>
<evidence type="ECO:0000313" key="12">
    <source>
        <dbReference type="EMBL" id="CAD7243524.1"/>
    </source>
</evidence>
<evidence type="ECO:0000259" key="11">
    <source>
        <dbReference type="PROSITE" id="PS50866"/>
    </source>
</evidence>
<keyword evidence="6 10" id="KW-1133">Transmembrane helix</keyword>
<dbReference type="InterPro" id="IPR036598">
    <property type="entry name" value="GOLD_dom_sf"/>
</dbReference>
<dbReference type="EMBL" id="LR899961">
    <property type="protein sequence ID" value="CAD7243524.1"/>
    <property type="molecule type" value="Genomic_DNA"/>
</dbReference>
<dbReference type="AlphaFoldDB" id="A0A7R8X4A3"/>
<dbReference type="GO" id="GO:0016020">
    <property type="term" value="C:membrane"/>
    <property type="evidence" value="ECO:0007669"/>
    <property type="project" value="UniProtKB-SubCell"/>
</dbReference>
<dbReference type="PANTHER" id="PTHR22811">
    <property type="entry name" value="TRANSMEMBRANE EMP24 DOMAIN-CONTAINING PROTEIN"/>
    <property type="match status" value="1"/>
</dbReference>
<protein>
    <recommendedName>
        <fullName evidence="11">GOLD domain-containing protein</fullName>
    </recommendedName>
</protein>
<evidence type="ECO:0000256" key="5">
    <source>
        <dbReference type="ARBA" id="ARBA00022729"/>
    </source>
</evidence>
<evidence type="ECO:0000256" key="7">
    <source>
        <dbReference type="ARBA" id="ARBA00023136"/>
    </source>
</evidence>
<comment type="subcellular location">
    <subcellularLocation>
        <location evidence="8">Endomembrane system</location>
        <topology evidence="8">Single-pass membrane protein</topology>
    </subcellularLocation>
    <subcellularLocation>
        <location evidence="1 9">Membrane</location>
        <topology evidence="1 9">Single-pass type I membrane protein</topology>
    </subcellularLocation>
</comment>
<reference evidence="12" key="1">
    <citation type="submission" date="2020-11" db="EMBL/GenBank/DDBJ databases">
        <authorList>
            <person name="Tran Van P."/>
        </authorList>
    </citation>
    <scope>NUCLEOTIDE SEQUENCE</scope>
</reference>
<keyword evidence="4 9" id="KW-0812">Transmembrane</keyword>
<evidence type="ECO:0000256" key="6">
    <source>
        <dbReference type="ARBA" id="ARBA00022989"/>
    </source>
</evidence>
<accession>A0A7R8X4A3</accession>
<dbReference type="OrthoDB" id="5976732at2759"/>
<keyword evidence="5" id="KW-0732">Signal</keyword>
<sequence>MSGVDYESLHQQNIRQEVTTEGDYGLCLDNSFSRFNAKVVYLEVILEDDDDDDSQDKDSPFSIPGLKEELEEYQVTIAEIQATMNRVKTHLARVRHMQDQLRAFEARDRNVVEANFSRVNSLSLIHVCGLIFSALLQVVMLKSLFEEKSTIKRLWKRFVSH</sequence>
<gene>
    <name evidence="12" type="ORF">DSTB1V02_LOCUS3442</name>
</gene>
<dbReference type="SUPFAM" id="SSF101576">
    <property type="entry name" value="Supernatant protein factor (SPF), C-terminal domain"/>
    <property type="match status" value="1"/>
</dbReference>
<dbReference type="Pfam" id="PF01105">
    <property type="entry name" value="EMP24_GP25L"/>
    <property type="match status" value="1"/>
</dbReference>
<feature type="domain" description="GOLD" evidence="11">
    <location>
        <begin position="1"/>
        <end position="46"/>
    </location>
</feature>
<keyword evidence="7 10" id="KW-0472">Membrane</keyword>
<comment type="similarity">
    <text evidence="2 9">Belongs to the EMP24/GP25L family.</text>
</comment>
<evidence type="ECO:0000256" key="9">
    <source>
        <dbReference type="RuleBase" id="RU003827"/>
    </source>
</evidence>
<keyword evidence="3" id="KW-0217">Developmental protein</keyword>
<dbReference type="GO" id="GO:0012505">
    <property type="term" value="C:endomembrane system"/>
    <property type="evidence" value="ECO:0007669"/>
    <property type="project" value="UniProtKB-SubCell"/>
</dbReference>
<keyword evidence="13" id="KW-1185">Reference proteome</keyword>
<proteinExistence type="inferred from homology"/>
<evidence type="ECO:0000256" key="2">
    <source>
        <dbReference type="ARBA" id="ARBA00007104"/>
    </source>
</evidence>
<dbReference type="InterPro" id="IPR015720">
    <property type="entry name" value="Emp24-like"/>
</dbReference>
<dbReference type="PROSITE" id="PS50866">
    <property type="entry name" value="GOLD"/>
    <property type="match status" value="1"/>
</dbReference>
<dbReference type="InterPro" id="IPR009038">
    <property type="entry name" value="GOLD_dom"/>
</dbReference>
<dbReference type="SMART" id="SM01190">
    <property type="entry name" value="EMP24_GP25L"/>
    <property type="match status" value="1"/>
</dbReference>
<dbReference type="Proteomes" id="UP000677054">
    <property type="component" value="Unassembled WGS sequence"/>
</dbReference>
<evidence type="ECO:0000256" key="1">
    <source>
        <dbReference type="ARBA" id="ARBA00004479"/>
    </source>
</evidence>
<dbReference type="EMBL" id="CAJPEV010000444">
    <property type="protein sequence ID" value="CAG0885368.1"/>
    <property type="molecule type" value="Genomic_DNA"/>
</dbReference>
<name>A0A7R8X4A3_9CRUS</name>